<dbReference type="GO" id="GO:0005524">
    <property type="term" value="F:ATP binding"/>
    <property type="evidence" value="ECO:0007669"/>
    <property type="project" value="UniProtKB-KW"/>
</dbReference>
<dbReference type="EMBL" id="LO017727">
    <property type="protein sequence ID" value="CRH05851.1"/>
    <property type="molecule type" value="Genomic_DNA"/>
</dbReference>
<dbReference type="InterPro" id="IPR032781">
    <property type="entry name" value="ABC_tran_Xtn"/>
</dbReference>
<dbReference type="FunFam" id="3.40.50.300:FF:000011">
    <property type="entry name" value="Putative ABC transporter ATP-binding component"/>
    <property type="match status" value="1"/>
</dbReference>
<sequence length="659" mass="72919">MLRLDKVEKQFGSQIILAQADLVIHPGEKVGLIGLNGQGKTTLFRLIEAVEGLDGGKVERTPPNLRIGVLRQELAPSGNSILHETLGGVPELVEALAEREKVQQALEDPKQVEQHDRLVAKLGELDHTLEDLGAYDAEARAGAILHGLGFTNAELAKSLDAFSGGWRMRVALAQLLFAAPDLMLLDEPTNHLDMESVAWLERYLVGQPGAYMLISHDRDFLQRTTRITVELEGGKLTRHKGDLAAYFEWKSNHLALLAKQHAKQAEKMETMQRFIDRFRAKATKAKQVQSRVKQLEKIAATQVALPNSDSKAPVIRLPDPPPCVQDVAILEKLQMAYGEKRVLTQCQLNIQKGNRIALLGPNGQGKSTLLKLLAQSLTPTGGSLTLGDRVVPGFFAQHAMEALKMGDTILESARAVAPAGTTETQLRSVLGGLLFSGDRVEKLVDVLSGGEKARLALARLFLSGANLLLLDEPSNHLDMPSRAALEEALESYKGTLILVSHDRSLLESVCNRHIALSGGQIIELEDGLESYLENFMEDGGCDDSKAAASDEPPKRDDKAIKRQAAEIRNTLHQQSRPLRREYEKLEQSIEQWESRKAELDEQLTDASLYEEDKKDQLKEILDANRKLEQHLSDGWQRWEELGSQIEELESRAKEALEAL</sequence>
<keyword evidence="2" id="KW-0547">Nucleotide-binding</keyword>
<dbReference type="InterPro" id="IPR032524">
    <property type="entry name" value="ABC_tran_C"/>
</dbReference>
<feature type="domain" description="ABC transporter" evidence="5">
    <location>
        <begin position="324"/>
        <end position="543"/>
    </location>
</feature>
<keyword evidence="3 6" id="KW-0067">ATP-binding</keyword>
<feature type="coiled-coil region" evidence="4">
    <location>
        <begin position="575"/>
        <end position="658"/>
    </location>
</feature>
<gene>
    <name evidence="6" type="ORF">MAGMO_1669</name>
</gene>
<dbReference type="Pfam" id="PF16326">
    <property type="entry name" value="ABC_tran_CTD"/>
    <property type="match status" value="1"/>
</dbReference>
<name>A0A1S7LJ28_MAGMO</name>
<keyword evidence="1" id="KW-0677">Repeat</keyword>
<evidence type="ECO:0000256" key="2">
    <source>
        <dbReference type="ARBA" id="ARBA00022741"/>
    </source>
</evidence>
<dbReference type="Pfam" id="PF12848">
    <property type="entry name" value="ABC_tran_Xtn"/>
    <property type="match status" value="1"/>
</dbReference>
<keyword evidence="4" id="KW-0175">Coiled coil</keyword>
<dbReference type="Pfam" id="PF00005">
    <property type="entry name" value="ABC_tran"/>
    <property type="match status" value="2"/>
</dbReference>
<proteinExistence type="predicted"/>
<accession>A0A1S7LJ28</accession>
<dbReference type="AlphaFoldDB" id="A0A1S7LJ28"/>
<dbReference type="PROSITE" id="PS50893">
    <property type="entry name" value="ABC_TRANSPORTER_2"/>
    <property type="match status" value="2"/>
</dbReference>
<dbReference type="PANTHER" id="PTHR19211:SF14">
    <property type="entry name" value="ATP-BINDING CASSETTE SUB-FAMILY F MEMBER 1"/>
    <property type="match status" value="1"/>
</dbReference>
<dbReference type="InterPro" id="IPR003439">
    <property type="entry name" value="ABC_transporter-like_ATP-bd"/>
</dbReference>
<evidence type="ECO:0000313" key="6">
    <source>
        <dbReference type="EMBL" id="CRH05851.1"/>
    </source>
</evidence>
<evidence type="ECO:0000256" key="1">
    <source>
        <dbReference type="ARBA" id="ARBA00022737"/>
    </source>
</evidence>
<feature type="domain" description="ABC transporter" evidence="5">
    <location>
        <begin position="2"/>
        <end position="258"/>
    </location>
</feature>
<dbReference type="InterPro" id="IPR003593">
    <property type="entry name" value="AAA+_ATPase"/>
</dbReference>
<evidence type="ECO:0000259" key="5">
    <source>
        <dbReference type="PROSITE" id="PS50893"/>
    </source>
</evidence>
<dbReference type="PROSITE" id="PS00211">
    <property type="entry name" value="ABC_TRANSPORTER_1"/>
    <property type="match status" value="2"/>
</dbReference>
<dbReference type="InterPro" id="IPR037118">
    <property type="entry name" value="Val-tRNA_synth_C_sf"/>
</dbReference>
<protein>
    <submittedName>
        <fullName evidence="6">Putative fused putative transporter subunits of ABC superfamily: ATP-binding components</fullName>
    </submittedName>
</protein>
<organism evidence="6">
    <name type="scientific">Magnetococcus massalia (strain MO-1)</name>
    <dbReference type="NCBI Taxonomy" id="451514"/>
    <lineage>
        <taxon>Bacteria</taxon>
        <taxon>Pseudomonadati</taxon>
        <taxon>Pseudomonadota</taxon>
        <taxon>Magnetococcia</taxon>
        <taxon>Magnetococcales</taxon>
        <taxon>Magnetococcaceae</taxon>
        <taxon>Magnetococcus</taxon>
    </lineage>
</organism>
<dbReference type="InterPro" id="IPR050611">
    <property type="entry name" value="ABCF"/>
</dbReference>
<dbReference type="InterPro" id="IPR027417">
    <property type="entry name" value="P-loop_NTPase"/>
</dbReference>
<evidence type="ECO:0000256" key="4">
    <source>
        <dbReference type="SAM" id="Coils"/>
    </source>
</evidence>
<dbReference type="Gene3D" id="1.10.287.380">
    <property type="entry name" value="Valyl-tRNA synthetase, C-terminal domain"/>
    <property type="match status" value="1"/>
</dbReference>
<dbReference type="CDD" id="cd03221">
    <property type="entry name" value="ABCF_EF-3"/>
    <property type="match status" value="2"/>
</dbReference>
<reference evidence="6" key="1">
    <citation type="submission" date="2015-04" db="EMBL/GenBank/DDBJ databases">
        <authorList>
            <person name="Syromyatnikov M.Y."/>
            <person name="Popov V.N."/>
        </authorList>
    </citation>
    <scope>NUCLEOTIDE SEQUENCE</scope>
    <source>
        <strain evidence="6">MO-1</strain>
    </source>
</reference>
<dbReference type="PANTHER" id="PTHR19211">
    <property type="entry name" value="ATP-BINDING TRANSPORT PROTEIN-RELATED"/>
    <property type="match status" value="1"/>
</dbReference>
<evidence type="ECO:0000256" key="3">
    <source>
        <dbReference type="ARBA" id="ARBA00022840"/>
    </source>
</evidence>
<dbReference type="GO" id="GO:0016887">
    <property type="term" value="F:ATP hydrolysis activity"/>
    <property type="evidence" value="ECO:0007669"/>
    <property type="project" value="InterPro"/>
</dbReference>
<dbReference type="SMART" id="SM00382">
    <property type="entry name" value="AAA"/>
    <property type="match status" value="2"/>
</dbReference>
<dbReference type="GO" id="GO:0003677">
    <property type="term" value="F:DNA binding"/>
    <property type="evidence" value="ECO:0007669"/>
    <property type="project" value="InterPro"/>
</dbReference>
<dbReference type="Gene3D" id="3.40.50.300">
    <property type="entry name" value="P-loop containing nucleotide triphosphate hydrolases"/>
    <property type="match status" value="2"/>
</dbReference>
<dbReference type="SUPFAM" id="SSF52540">
    <property type="entry name" value="P-loop containing nucleoside triphosphate hydrolases"/>
    <property type="match status" value="2"/>
</dbReference>
<dbReference type="InterPro" id="IPR017871">
    <property type="entry name" value="ABC_transporter-like_CS"/>
</dbReference>